<evidence type="ECO:0000313" key="2">
    <source>
        <dbReference type="Proteomes" id="UP001469365"/>
    </source>
</evidence>
<keyword evidence="2" id="KW-1185">Reference proteome</keyword>
<sequence length="43" mass="4679">MNANCFYYQRGTYPVDPSVLEECGQPSPGGHGDYGIRSIGGVW</sequence>
<organism evidence="1 2">
    <name type="scientific">Paenibacillus filicis</name>
    <dbReference type="NCBI Taxonomy" id="669464"/>
    <lineage>
        <taxon>Bacteria</taxon>
        <taxon>Bacillati</taxon>
        <taxon>Bacillota</taxon>
        <taxon>Bacilli</taxon>
        <taxon>Bacillales</taxon>
        <taxon>Paenibacillaceae</taxon>
        <taxon>Paenibacillus</taxon>
    </lineage>
</organism>
<evidence type="ECO:0000313" key="1">
    <source>
        <dbReference type="EMBL" id="MEK8128139.1"/>
    </source>
</evidence>
<proteinExistence type="predicted"/>
<dbReference type="EMBL" id="JBBPCC010000005">
    <property type="protein sequence ID" value="MEK8128139.1"/>
    <property type="molecule type" value="Genomic_DNA"/>
</dbReference>
<protein>
    <submittedName>
        <fullName evidence="1">Uncharacterized protein</fullName>
    </submittedName>
</protein>
<gene>
    <name evidence="1" type="ORF">WMW72_09515</name>
</gene>
<dbReference type="RefSeq" id="WP_341415209.1">
    <property type="nucleotide sequence ID" value="NZ_JBBPCC010000005.1"/>
</dbReference>
<accession>A0ABU9DGZ2</accession>
<name>A0ABU9DGZ2_9BACL</name>
<comment type="caution">
    <text evidence="1">The sequence shown here is derived from an EMBL/GenBank/DDBJ whole genome shotgun (WGS) entry which is preliminary data.</text>
</comment>
<dbReference type="Proteomes" id="UP001469365">
    <property type="component" value="Unassembled WGS sequence"/>
</dbReference>
<reference evidence="1 2" key="1">
    <citation type="submission" date="2024-04" db="EMBL/GenBank/DDBJ databases">
        <title>draft genome sequnece of Paenibacillus filicis.</title>
        <authorList>
            <person name="Kim D.-U."/>
        </authorList>
    </citation>
    <scope>NUCLEOTIDE SEQUENCE [LARGE SCALE GENOMIC DNA]</scope>
    <source>
        <strain evidence="1 2">KACC14197</strain>
    </source>
</reference>